<keyword evidence="5" id="KW-0479">Metal-binding</keyword>
<evidence type="ECO:0000256" key="8">
    <source>
        <dbReference type="ARBA" id="ARBA00022884"/>
    </source>
</evidence>
<evidence type="ECO:0000256" key="2">
    <source>
        <dbReference type="ARBA" id="ARBA00010168"/>
    </source>
</evidence>
<evidence type="ECO:0000256" key="10">
    <source>
        <dbReference type="ARBA" id="ARBA00023239"/>
    </source>
</evidence>
<dbReference type="InterPro" id="IPR018998">
    <property type="entry name" value="EndoU_C"/>
</dbReference>
<sequence>MDIYQKVWEVDMQSNGVIPILPEETRDSSKGYVVVDHDIRSPEHRVLKDVHIPEGKRRSYQLVEKLFDNYTLNQYSREKETRKEFSEVKEFLTTIIQSPPIQLARRFVEEKLNKTFNDLQWFTYLQQLWFRKFDLESGRDISGFEHVFVGEQKRKLLLGHHFWYKYWLEENGKLNHLHIDQIEMKDNLPYTREPGTPYIITAGYRLKAFDMEKKHFVKISKSRCGFFIGTSPEGILALGTIRALFPEDAPHYISFNGTPYKLEMYLSPDGKSIRTFYPYRE</sequence>
<accession>A0ABS7KBV0</accession>
<comment type="similarity">
    <text evidence="2">Belongs to the ENDOU family.</text>
</comment>
<name>A0ABS7KBV0_9BACI</name>
<proteinExistence type="inferred from homology"/>
<evidence type="ECO:0000313" key="13">
    <source>
        <dbReference type="Proteomes" id="UP000769780"/>
    </source>
</evidence>
<dbReference type="Pfam" id="PF09412">
    <property type="entry name" value="XendoU"/>
    <property type="match status" value="1"/>
</dbReference>
<dbReference type="PANTHER" id="PTHR12439:SF11">
    <property type="entry name" value="URIDYLATE-SPECIFIC ENDORIBONUCLEASE"/>
    <property type="match status" value="1"/>
</dbReference>
<dbReference type="PROSITE" id="PS51959">
    <property type="entry name" value="ENDOU"/>
    <property type="match status" value="1"/>
</dbReference>
<evidence type="ECO:0000256" key="1">
    <source>
        <dbReference type="ARBA" id="ARBA00001936"/>
    </source>
</evidence>
<evidence type="ECO:0000256" key="6">
    <source>
        <dbReference type="ARBA" id="ARBA00022759"/>
    </source>
</evidence>
<dbReference type="SUPFAM" id="SSF142877">
    <property type="entry name" value="EndoU-like"/>
    <property type="match status" value="1"/>
</dbReference>
<organism evidence="12 13">
    <name type="scientific">Mesobacillus maritimus</name>
    <dbReference type="NCBI Taxonomy" id="1643336"/>
    <lineage>
        <taxon>Bacteria</taxon>
        <taxon>Bacillati</taxon>
        <taxon>Bacillota</taxon>
        <taxon>Bacilli</taxon>
        <taxon>Bacillales</taxon>
        <taxon>Bacillaceae</taxon>
        <taxon>Mesobacillus</taxon>
    </lineage>
</organism>
<protein>
    <recommendedName>
        <fullName evidence="11">EndoU domain-containing protein</fullName>
    </recommendedName>
</protein>
<evidence type="ECO:0000256" key="3">
    <source>
        <dbReference type="ARBA" id="ARBA00011245"/>
    </source>
</evidence>
<reference evidence="12 13" key="1">
    <citation type="submission" date="2020-07" db="EMBL/GenBank/DDBJ databases">
        <title>Fungal Genomes of the International Space Station.</title>
        <authorList>
            <person name="Seuylemezian A."/>
            <person name="Singh N.K."/>
            <person name="Wood J."/>
            <person name="Venkateswaran K."/>
        </authorList>
    </citation>
    <scope>NUCLEOTIDE SEQUENCE [LARGE SCALE GENOMIC DNA]</scope>
    <source>
        <strain evidence="12 13">PL-B2</strain>
    </source>
</reference>
<keyword evidence="13" id="KW-1185">Reference proteome</keyword>
<keyword evidence="4" id="KW-0540">Nuclease</keyword>
<dbReference type="Proteomes" id="UP000769780">
    <property type="component" value="Unassembled WGS sequence"/>
</dbReference>
<comment type="cofactor">
    <cofactor evidence="1">
        <name>Mn(2+)</name>
        <dbReference type="ChEBI" id="CHEBI:29035"/>
    </cofactor>
</comment>
<dbReference type="InterPro" id="IPR039787">
    <property type="entry name" value="ENDOU"/>
</dbReference>
<feature type="domain" description="EndoU" evidence="11">
    <location>
        <begin position="1"/>
        <end position="281"/>
    </location>
</feature>
<dbReference type="PANTHER" id="PTHR12439">
    <property type="entry name" value="PLACENTAL PROTEIN 11-RELATED"/>
    <property type="match status" value="1"/>
</dbReference>
<dbReference type="RefSeq" id="WP_221875798.1">
    <property type="nucleotide sequence ID" value="NZ_JACWFH010000039.1"/>
</dbReference>
<evidence type="ECO:0000259" key="11">
    <source>
        <dbReference type="PROSITE" id="PS51959"/>
    </source>
</evidence>
<comment type="subunit">
    <text evidence="3">Monomer.</text>
</comment>
<evidence type="ECO:0000313" key="12">
    <source>
        <dbReference type="EMBL" id="MBY0099570.1"/>
    </source>
</evidence>
<evidence type="ECO:0000256" key="7">
    <source>
        <dbReference type="ARBA" id="ARBA00022801"/>
    </source>
</evidence>
<keyword evidence="10" id="KW-0456">Lyase</keyword>
<comment type="caution">
    <text evidence="12">The sequence shown here is derived from an EMBL/GenBank/DDBJ whole genome shotgun (WGS) entry which is preliminary data.</text>
</comment>
<dbReference type="InterPro" id="IPR037227">
    <property type="entry name" value="EndoU-like"/>
</dbReference>
<evidence type="ECO:0000256" key="4">
    <source>
        <dbReference type="ARBA" id="ARBA00022722"/>
    </source>
</evidence>
<evidence type="ECO:0000256" key="5">
    <source>
        <dbReference type="ARBA" id="ARBA00022723"/>
    </source>
</evidence>
<evidence type="ECO:0000256" key="9">
    <source>
        <dbReference type="ARBA" id="ARBA00023211"/>
    </source>
</evidence>
<keyword evidence="9" id="KW-0464">Manganese</keyword>
<keyword evidence="8" id="KW-0694">RNA-binding</keyword>
<dbReference type="CDD" id="cd21159">
    <property type="entry name" value="XendoU"/>
    <property type="match status" value="1"/>
</dbReference>
<dbReference type="EMBL" id="JACWFH010000039">
    <property type="protein sequence ID" value="MBY0099570.1"/>
    <property type="molecule type" value="Genomic_DNA"/>
</dbReference>
<gene>
    <name evidence="12" type="ORF">H0185_22780</name>
</gene>
<keyword evidence="7" id="KW-0378">Hydrolase</keyword>
<keyword evidence="6" id="KW-0255">Endonuclease</keyword>